<evidence type="ECO:0000313" key="1">
    <source>
        <dbReference type="EMBL" id="KWN05897.1"/>
    </source>
</evidence>
<evidence type="ECO:0000313" key="2">
    <source>
        <dbReference type="Proteomes" id="UP000068016"/>
    </source>
</evidence>
<dbReference type="Proteomes" id="UP000068016">
    <property type="component" value="Unassembled WGS sequence"/>
</dbReference>
<comment type="caution">
    <text evidence="1">The sequence shown here is derived from an EMBL/GenBank/DDBJ whole genome shotgun (WGS) entry which is preliminary data.</text>
</comment>
<organism evidence="1 2">
    <name type="scientific">Burkholderia territorii</name>
    <dbReference type="NCBI Taxonomy" id="1503055"/>
    <lineage>
        <taxon>Bacteria</taxon>
        <taxon>Pseudomonadati</taxon>
        <taxon>Pseudomonadota</taxon>
        <taxon>Betaproteobacteria</taxon>
        <taxon>Burkholderiales</taxon>
        <taxon>Burkholderiaceae</taxon>
        <taxon>Burkholderia</taxon>
        <taxon>Burkholderia cepacia complex</taxon>
    </lineage>
</organism>
<reference evidence="1 2" key="1">
    <citation type="submission" date="2015-11" db="EMBL/GenBank/DDBJ databases">
        <title>Expanding the genomic diversity of Burkholderia species for the development of highly accurate diagnostics.</title>
        <authorList>
            <person name="Sahl J."/>
            <person name="Keim P."/>
            <person name="Wagner D."/>
        </authorList>
    </citation>
    <scope>NUCLEOTIDE SEQUENCE [LARGE SCALE GENOMIC DNA]</scope>
    <source>
        <strain evidence="1 2">MSMB793WGS</strain>
    </source>
</reference>
<proteinExistence type="predicted"/>
<dbReference type="AlphaFoldDB" id="A0A119VDT3"/>
<dbReference type="EMBL" id="LPLZ01000079">
    <property type="protein sequence ID" value="KWN05897.1"/>
    <property type="molecule type" value="Genomic_DNA"/>
</dbReference>
<sequence length="451" mass="49601">MTQQQAGVAASHEQKRDIAQSAFETFDFGNGVFVHGHDLWDTQQDLDYTKTVYLEYQDDKQDSPLHKATFHVRFNPQGGFLAAYAVEYVTGRLIGARAGLQLDVNALEASHESLQAAESALRQFAFLVAISNMVQDKETLPSAEQAAADAGGDQARGLLLWVQRVIEWNDLHADSTMTQLIPIARDAISVARRKHPDESDSALSAAELEKALALGFDSVDAMRAHQAWLEKHGTKEYRAWLASIQRRVKGHSPADPERMNDDRAEWASKALEAFREVTGCQQGDDIADLLADLIHYCDRNGYAFEGELDRARQHYADETHDAKLHRGAHVQSAECARNSEQAGRASKIVVIVEGGVVHQVLTSDPAVHCLVLDRDDPTGAKLVQTGESTATLDAMALGLPQLAEDAVDRVYVSVARDLSDPRFEGDELAAKILSSLRQSSPRPKMTPSQDL</sequence>
<accession>A0A119VDT3</accession>
<gene>
    <name evidence="1" type="ORF">WT83_27840</name>
</gene>
<protein>
    <submittedName>
        <fullName evidence="1">Uncharacterized protein</fullName>
    </submittedName>
</protein>
<dbReference type="RefSeq" id="WP_060348543.1">
    <property type="nucleotide sequence ID" value="NZ_LPLZ01000079.1"/>
</dbReference>
<name>A0A119VDT3_9BURK</name>